<keyword evidence="4" id="KW-1185">Reference proteome</keyword>
<feature type="transmembrane region" description="Helical" evidence="1">
    <location>
        <begin position="29"/>
        <end position="50"/>
    </location>
</feature>
<name>A0A8H3W895_9PEZI</name>
<evidence type="ECO:0000313" key="4">
    <source>
        <dbReference type="Proteomes" id="UP000434172"/>
    </source>
</evidence>
<dbReference type="AlphaFoldDB" id="A0A8H3W895"/>
<dbReference type="OrthoDB" id="4161406at2759"/>
<organism evidence="3 4">
    <name type="scientific">Colletotrichum asianum</name>
    <dbReference type="NCBI Taxonomy" id="702518"/>
    <lineage>
        <taxon>Eukaryota</taxon>
        <taxon>Fungi</taxon>
        <taxon>Dikarya</taxon>
        <taxon>Ascomycota</taxon>
        <taxon>Pezizomycotina</taxon>
        <taxon>Sordariomycetes</taxon>
        <taxon>Hypocreomycetidae</taxon>
        <taxon>Glomerellales</taxon>
        <taxon>Glomerellaceae</taxon>
        <taxon>Colletotrichum</taxon>
        <taxon>Colletotrichum gloeosporioides species complex</taxon>
    </lineage>
</organism>
<gene>
    <name evidence="3" type="ORF">GQ607_011158</name>
</gene>
<keyword evidence="1" id="KW-0812">Transmembrane</keyword>
<evidence type="ECO:0000256" key="2">
    <source>
        <dbReference type="SAM" id="SignalP"/>
    </source>
</evidence>
<feature type="chain" id="PRO_5034462498" evidence="2">
    <location>
        <begin position="20"/>
        <end position="198"/>
    </location>
</feature>
<sequence>MRSTAACTVIFAALAFIQGVPAPPAIAWIGAAATFGVLAGSSTAIIAVGIKDDEKRKKKEEDEKNKGKDRRRQYAVTYAHRMVREIAAEIKTRRAQSLEEPGLAPPGVPQYNWDDCFNQARQANISIRGPVGDHGIRATGVPPVCMNLATMIGGAINGTGMPIPCGSDCMDWVKLTPEYYEGVRKMLNGQTLDFKKTS</sequence>
<feature type="signal peptide" evidence="2">
    <location>
        <begin position="1"/>
        <end position="19"/>
    </location>
</feature>
<proteinExistence type="predicted"/>
<keyword evidence="1" id="KW-0472">Membrane</keyword>
<keyword evidence="2" id="KW-0732">Signal</keyword>
<evidence type="ECO:0000313" key="3">
    <source>
        <dbReference type="EMBL" id="KAF0321645.1"/>
    </source>
</evidence>
<protein>
    <submittedName>
        <fullName evidence="3">Uncharacterized protein</fullName>
    </submittedName>
</protein>
<dbReference type="Proteomes" id="UP000434172">
    <property type="component" value="Unassembled WGS sequence"/>
</dbReference>
<dbReference type="EMBL" id="WOWK01000069">
    <property type="protein sequence ID" value="KAF0321645.1"/>
    <property type="molecule type" value="Genomic_DNA"/>
</dbReference>
<evidence type="ECO:0000256" key="1">
    <source>
        <dbReference type="SAM" id="Phobius"/>
    </source>
</evidence>
<comment type="caution">
    <text evidence="3">The sequence shown here is derived from an EMBL/GenBank/DDBJ whole genome shotgun (WGS) entry which is preliminary data.</text>
</comment>
<accession>A0A8H3W895</accession>
<reference evidence="3 4" key="1">
    <citation type="submission" date="2019-12" db="EMBL/GenBank/DDBJ databases">
        <title>A genome sequence resource for the geographically widespread anthracnose pathogen Colletotrichum asianum.</title>
        <authorList>
            <person name="Meng Y."/>
        </authorList>
    </citation>
    <scope>NUCLEOTIDE SEQUENCE [LARGE SCALE GENOMIC DNA]</scope>
    <source>
        <strain evidence="3 4">ICMP 18580</strain>
    </source>
</reference>
<keyword evidence="1" id="KW-1133">Transmembrane helix</keyword>